<protein>
    <submittedName>
        <fullName evidence="1">Uncharacterized protein</fullName>
    </submittedName>
</protein>
<dbReference type="Proteomes" id="UP000030151">
    <property type="component" value="Unassembled WGS sequence"/>
</dbReference>
<name>A0A0A1V8A0_9HYPO</name>
<reference evidence="1 2" key="1">
    <citation type="submission" date="2014-02" db="EMBL/GenBank/DDBJ databases">
        <title>The genome sequence of the entomopathogenic fungus Metarhizium robertsii ARSEF 2575.</title>
        <authorList>
            <person name="Giuliano Garisto Donzelli B."/>
            <person name="Roe B.A."/>
            <person name="Macmil S.L."/>
            <person name="Krasnoff S.B."/>
            <person name="Gibson D.M."/>
        </authorList>
    </citation>
    <scope>NUCLEOTIDE SEQUENCE [LARGE SCALE GENOMIC DNA]</scope>
    <source>
        <strain evidence="1 2">ARSEF 2575</strain>
    </source>
</reference>
<sequence>MCHGEGRAGHWRRQPGTFVVFAPNLILLGGGRLEFVDDYRRYLGVFACGRCAMCCVRARKQRVYPTPFASEFGLAEVLTEPHEESSQLVPPCTAAEANETTGSPDVSICESWGLCLTVDNSRRLSDRRVVAYKLAEIRRKTRRLNELRYGSGLHSRTVLRAKARVSTRLSCAVVIASSDVVEVGDEVEGECRKAQAAYVLRTSFDHMLGAWSF</sequence>
<organism evidence="1 2">
    <name type="scientific">Metarhizium robertsii</name>
    <dbReference type="NCBI Taxonomy" id="568076"/>
    <lineage>
        <taxon>Eukaryota</taxon>
        <taxon>Fungi</taxon>
        <taxon>Dikarya</taxon>
        <taxon>Ascomycota</taxon>
        <taxon>Pezizomycotina</taxon>
        <taxon>Sordariomycetes</taxon>
        <taxon>Hypocreomycetidae</taxon>
        <taxon>Hypocreales</taxon>
        <taxon>Clavicipitaceae</taxon>
        <taxon>Metarhizium</taxon>
    </lineage>
</organism>
<dbReference type="HOGENOM" id="CLU_1294679_0_0_1"/>
<evidence type="ECO:0000313" key="1">
    <source>
        <dbReference type="EMBL" id="EXV05831.1"/>
    </source>
</evidence>
<proteinExistence type="predicted"/>
<dbReference type="AlphaFoldDB" id="A0A0A1V8A0"/>
<dbReference type="EMBL" id="JELW01000001">
    <property type="protein sequence ID" value="EXV05831.1"/>
    <property type="molecule type" value="Genomic_DNA"/>
</dbReference>
<gene>
    <name evidence="1" type="ORF">X797_000548</name>
</gene>
<comment type="caution">
    <text evidence="1">The sequence shown here is derived from an EMBL/GenBank/DDBJ whole genome shotgun (WGS) entry which is preliminary data.</text>
</comment>
<evidence type="ECO:0000313" key="2">
    <source>
        <dbReference type="Proteomes" id="UP000030151"/>
    </source>
</evidence>
<accession>A0A0A1V8A0</accession>